<reference evidence="2 3" key="1">
    <citation type="submission" date="2018-07" db="EMBL/GenBank/DDBJ databases">
        <title>The complete nuclear genome of the prasinophyte Chloropicon primus (CCMP1205).</title>
        <authorList>
            <person name="Pombert J.-F."/>
            <person name="Otis C."/>
            <person name="Turmel M."/>
            <person name="Lemieux C."/>
        </authorList>
    </citation>
    <scope>NUCLEOTIDE SEQUENCE [LARGE SCALE GENOMIC DNA]</scope>
    <source>
        <strain evidence="2 3">CCMP1205</strain>
    </source>
</reference>
<dbReference type="EMBL" id="CP031053">
    <property type="protein sequence ID" value="QDZ26095.1"/>
    <property type="molecule type" value="Genomic_DNA"/>
</dbReference>
<dbReference type="OrthoDB" id="568368at2759"/>
<feature type="region of interest" description="Disordered" evidence="1">
    <location>
        <begin position="43"/>
        <end position="69"/>
    </location>
</feature>
<keyword evidence="3" id="KW-1185">Reference proteome</keyword>
<organism evidence="2 3">
    <name type="scientific">Chloropicon primus</name>
    <dbReference type="NCBI Taxonomy" id="1764295"/>
    <lineage>
        <taxon>Eukaryota</taxon>
        <taxon>Viridiplantae</taxon>
        <taxon>Chlorophyta</taxon>
        <taxon>Chloropicophyceae</taxon>
        <taxon>Chloropicales</taxon>
        <taxon>Chloropicaceae</taxon>
        <taxon>Chloropicon</taxon>
    </lineage>
</organism>
<evidence type="ECO:0000313" key="3">
    <source>
        <dbReference type="Proteomes" id="UP000316726"/>
    </source>
</evidence>
<evidence type="ECO:0000256" key="1">
    <source>
        <dbReference type="SAM" id="MobiDB-lite"/>
    </source>
</evidence>
<feature type="region of interest" description="Disordered" evidence="1">
    <location>
        <begin position="1"/>
        <end position="31"/>
    </location>
</feature>
<gene>
    <name evidence="2" type="ORF">A3770_20p86130</name>
</gene>
<proteinExistence type="predicted"/>
<dbReference type="Proteomes" id="UP000316726">
    <property type="component" value="Chromosome 20"/>
</dbReference>
<name>A0A5B8N2J2_9CHLO</name>
<feature type="region of interest" description="Disordered" evidence="1">
    <location>
        <begin position="328"/>
        <end position="358"/>
    </location>
</feature>
<sequence length="628" mass="69123">MNFSENSKHSSVKLSSSRVKTASREGSRPLSIARLKASALNGNKCGAGGGQQVDDDSSNSSSSSPPDLSLCKERCEEELCTIAREIDGAKTDLVEQFNRVRLELKMQEDALMATLDEARGRFVDTLSNQARVIGQLQRMETQGSGALTSTVAGNRCEASCPPIPIFEYKKDVRDIITSSRSSGPVLITTEKFTRLEAQANQLCKVEKELSKATKKLASTKEDLDKKKKALKRCNPLVPTDLVHHVNSSGWDCPEGGQQKFWDKFLQVSAMESIAVHTRPELLSCWVEQKSPSCAAASVAGACNILASRWRVLQMEQMQQSCESEECQGVTGGGAKAAGLPKESKAEVGKENQNPSAAGPCLRLEGSDVIAMYRSRWEKAVRNIKRDLKELLGISEHESGDDLLDALEASLAGKYGVQFHPKLENLGSALLEMVPVALEAWEVDEAGVKSEVQDSFSQNRKDIEGKVKTWWTKLGGLTKLNAEKPSTAPIGNETIVKITEKIREDHGVPLRTWRFMSSKRSQCQVAEADDDDKVTEQWDALKSCVSNPSQVLIFHLQNHYSMIYAARENQADEGYAGKRLIRQILVAKPGQQPCRWIDFTSVRETILSWVGHAILGVELEETLGEMAVL</sequence>
<feature type="compositionally biased region" description="Low complexity" evidence="1">
    <location>
        <begin position="58"/>
        <end position="69"/>
    </location>
</feature>
<evidence type="ECO:0000313" key="2">
    <source>
        <dbReference type="EMBL" id="QDZ26095.1"/>
    </source>
</evidence>
<accession>A0A5B8N2J2</accession>
<protein>
    <submittedName>
        <fullName evidence="2">Uncharacterized protein</fullName>
    </submittedName>
</protein>
<dbReference type="AlphaFoldDB" id="A0A5B8N2J2"/>